<dbReference type="CDD" id="cd17503">
    <property type="entry name" value="MFS_LmrB_MDR_like"/>
    <property type="match status" value="1"/>
</dbReference>
<feature type="transmembrane region" description="Helical" evidence="8">
    <location>
        <begin position="437"/>
        <end position="455"/>
    </location>
</feature>
<feature type="transmembrane region" description="Helical" evidence="8">
    <location>
        <begin position="125"/>
        <end position="146"/>
    </location>
</feature>
<keyword evidence="5 8" id="KW-0812">Transmembrane</keyword>
<feature type="transmembrane region" description="Helical" evidence="8">
    <location>
        <begin position="91"/>
        <end position="113"/>
    </location>
</feature>
<dbReference type="Pfam" id="PF07690">
    <property type="entry name" value="MFS_1"/>
    <property type="match status" value="1"/>
</dbReference>
<accession>A0A926KS27</accession>
<dbReference type="SUPFAM" id="SSF103473">
    <property type="entry name" value="MFS general substrate transporter"/>
    <property type="match status" value="1"/>
</dbReference>
<feature type="transmembrane region" description="Helical" evidence="8">
    <location>
        <begin position="185"/>
        <end position="204"/>
    </location>
</feature>
<evidence type="ECO:0000256" key="1">
    <source>
        <dbReference type="ARBA" id="ARBA00004651"/>
    </source>
</evidence>
<feature type="transmembrane region" description="Helical" evidence="8">
    <location>
        <begin position="37"/>
        <end position="57"/>
    </location>
</feature>
<feature type="transmembrane region" description="Helical" evidence="8">
    <location>
        <begin position="386"/>
        <end position="404"/>
    </location>
</feature>
<dbReference type="GO" id="GO:0022857">
    <property type="term" value="F:transmembrane transporter activity"/>
    <property type="evidence" value="ECO:0007669"/>
    <property type="project" value="InterPro"/>
</dbReference>
<dbReference type="Gene3D" id="1.20.1250.20">
    <property type="entry name" value="MFS general substrate transporter like domains"/>
    <property type="match status" value="1"/>
</dbReference>
<feature type="transmembrane region" description="Helical" evidence="8">
    <location>
        <begin position="318"/>
        <end position="339"/>
    </location>
</feature>
<feature type="transmembrane region" description="Helical" evidence="8">
    <location>
        <begin position="152"/>
        <end position="173"/>
    </location>
</feature>
<organism evidence="10 11">
    <name type="scientific">Paenibacillus sedimenti</name>
    <dbReference type="NCBI Taxonomy" id="2770274"/>
    <lineage>
        <taxon>Bacteria</taxon>
        <taxon>Bacillati</taxon>
        <taxon>Bacillota</taxon>
        <taxon>Bacilli</taxon>
        <taxon>Bacillales</taxon>
        <taxon>Paenibacillaceae</taxon>
        <taxon>Paenibacillus</taxon>
    </lineage>
</organism>
<evidence type="ECO:0000256" key="6">
    <source>
        <dbReference type="ARBA" id="ARBA00022989"/>
    </source>
</evidence>
<gene>
    <name evidence="10" type="ORF">ICC18_18495</name>
</gene>
<dbReference type="NCBIfam" id="TIGR00711">
    <property type="entry name" value="efflux_EmrB"/>
    <property type="match status" value="1"/>
</dbReference>
<feature type="transmembrane region" description="Helical" evidence="8">
    <location>
        <begin position="345"/>
        <end position="365"/>
    </location>
</feature>
<evidence type="ECO:0000256" key="5">
    <source>
        <dbReference type="ARBA" id="ARBA00022692"/>
    </source>
</evidence>
<keyword evidence="3" id="KW-0813">Transport</keyword>
<evidence type="ECO:0000313" key="10">
    <source>
        <dbReference type="EMBL" id="MBD0382111.1"/>
    </source>
</evidence>
<dbReference type="PANTHER" id="PTHR42718:SF9">
    <property type="entry name" value="MAJOR FACILITATOR SUPERFAMILY MULTIDRUG TRANSPORTER MFSC"/>
    <property type="match status" value="1"/>
</dbReference>
<name>A0A926KS27_9BACL</name>
<evidence type="ECO:0000256" key="2">
    <source>
        <dbReference type="ARBA" id="ARBA00008537"/>
    </source>
</evidence>
<sequence length="476" mass="51766">MIAIFFGSFVSILSMSTINIAIPILSEHFQTDLSKIQWTITGFMLASGTIAPVTGYFGERFSYKRLYALALMGFTLFSLLCAIAWDAPSLIAFRIAQGAFSGLIMPATMTIVYQVIPRAKQPIAISLWSLSAMMAPAIGPTLSGWLLQNWSWHWLFLMNIPVGIVAIVLVLKLIPYYRLQVPKKFDLIGLLTVIISSLSLLIAFSEGHAWGWSSGKTIGLIALGFIMLLLFIWRELKVETPLLNICVLSNGRYTLTLIISSIVTISLYSGTFLTPIFLQNIQHVTPLDTGLILLPASLAMALCMPLVGKLYSIVGPRVLMFTGIALIALGTLTLSWLSVDVARGYIVFWMIVRNVGIAFATMPSSNAGMEQIPRNLTGHATSISNWIRNVFGSFAIALFTSVLSSQTTSHVTELVGAGMKDKGQISMLSFTMSVNDVYLLATFIVLAALPLSLFVGKQKADQTAAAGASLQTKTAE</sequence>
<feature type="transmembrane region" description="Helical" evidence="8">
    <location>
        <begin position="254"/>
        <end position="278"/>
    </location>
</feature>
<evidence type="ECO:0000256" key="3">
    <source>
        <dbReference type="ARBA" id="ARBA00022448"/>
    </source>
</evidence>
<keyword evidence="6 8" id="KW-1133">Transmembrane helix</keyword>
<feature type="transmembrane region" description="Helical" evidence="8">
    <location>
        <begin position="290"/>
        <end position="311"/>
    </location>
</feature>
<dbReference type="EMBL" id="JACVVD010000006">
    <property type="protein sequence ID" value="MBD0382111.1"/>
    <property type="molecule type" value="Genomic_DNA"/>
</dbReference>
<dbReference type="Gene3D" id="1.20.1720.10">
    <property type="entry name" value="Multidrug resistance protein D"/>
    <property type="match status" value="1"/>
</dbReference>
<evidence type="ECO:0000313" key="11">
    <source>
        <dbReference type="Proteomes" id="UP000650466"/>
    </source>
</evidence>
<dbReference type="GO" id="GO:0005886">
    <property type="term" value="C:plasma membrane"/>
    <property type="evidence" value="ECO:0007669"/>
    <property type="project" value="UniProtKB-SubCell"/>
</dbReference>
<dbReference type="InterPro" id="IPR011701">
    <property type="entry name" value="MFS"/>
</dbReference>
<evidence type="ECO:0000256" key="4">
    <source>
        <dbReference type="ARBA" id="ARBA00022475"/>
    </source>
</evidence>
<feature type="transmembrane region" description="Helical" evidence="8">
    <location>
        <begin position="210"/>
        <end position="233"/>
    </location>
</feature>
<keyword evidence="4" id="KW-1003">Cell membrane</keyword>
<dbReference type="Proteomes" id="UP000650466">
    <property type="component" value="Unassembled WGS sequence"/>
</dbReference>
<comment type="similarity">
    <text evidence="2">Belongs to the major facilitator superfamily. EmrB family.</text>
</comment>
<comment type="caution">
    <text evidence="10">The sequence shown here is derived from an EMBL/GenBank/DDBJ whole genome shotgun (WGS) entry which is preliminary data.</text>
</comment>
<evidence type="ECO:0000256" key="7">
    <source>
        <dbReference type="ARBA" id="ARBA00023136"/>
    </source>
</evidence>
<dbReference type="InterPro" id="IPR036259">
    <property type="entry name" value="MFS_trans_sf"/>
</dbReference>
<evidence type="ECO:0000259" key="9">
    <source>
        <dbReference type="PROSITE" id="PS50850"/>
    </source>
</evidence>
<comment type="subcellular location">
    <subcellularLocation>
        <location evidence="1">Cell membrane</location>
        <topology evidence="1">Multi-pass membrane protein</topology>
    </subcellularLocation>
</comment>
<dbReference type="InterPro" id="IPR020846">
    <property type="entry name" value="MFS_dom"/>
</dbReference>
<feature type="transmembrane region" description="Helical" evidence="8">
    <location>
        <begin position="66"/>
        <end position="85"/>
    </location>
</feature>
<evidence type="ECO:0000256" key="8">
    <source>
        <dbReference type="SAM" id="Phobius"/>
    </source>
</evidence>
<protein>
    <submittedName>
        <fullName evidence="10">DHA2 family efflux MFS transporter permease subunit</fullName>
    </submittedName>
</protein>
<dbReference type="InterPro" id="IPR004638">
    <property type="entry name" value="EmrB-like"/>
</dbReference>
<reference evidence="10" key="1">
    <citation type="submission" date="2020-09" db="EMBL/GenBank/DDBJ databases">
        <title>Draft Genome Sequence of Paenibacillus sp. WST5.</title>
        <authorList>
            <person name="Bao Z."/>
        </authorList>
    </citation>
    <scope>NUCLEOTIDE SEQUENCE</scope>
    <source>
        <strain evidence="10">WST5</strain>
    </source>
</reference>
<dbReference type="PANTHER" id="PTHR42718">
    <property type="entry name" value="MAJOR FACILITATOR SUPERFAMILY MULTIDRUG TRANSPORTER MFSC"/>
    <property type="match status" value="1"/>
</dbReference>
<keyword evidence="11" id="KW-1185">Reference proteome</keyword>
<proteinExistence type="inferred from homology"/>
<dbReference type="PROSITE" id="PS50850">
    <property type="entry name" value="MFS"/>
    <property type="match status" value="1"/>
</dbReference>
<feature type="domain" description="Major facilitator superfamily (MFS) profile" evidence="9">
    <location>
        <begin position="1"/>
        <end position="459"/>
    </location>
</feature>
<dbReference type="AlphaFoldDB" id="A0A926KS27"/>
<keyword evidence="7 8" id="KW-0472">Membrane</keyword>